<dbReference type="InterPro" id="IPR057686">
    <property type="entry name" value="DUF7926"/>
</dbReference>
<dbReference type="SUPFAM" id="SSF49401">
    <property type="entry name" value="Bacterial adhesins"/>
    <property type="match status" value="1"/>
</dbReference>
<name>J1HJK0_9ACTO</name>
<dbReference type="Pfam" id="PF19407">
    <property type="entry name" value="DUF5979"/>
    <property type="match status" value="1"/>
</dbReference>
<dbReference type="Pfam" id="PF25548">
    <property type="entry name" value="DUF7926"/>
    <property type="match status" value="1"/>
</dbReference>
<keyword evidence="12" id="KW-1185">Reference proteome</keyword>
<feature type="non-terminal residue" evidence="11">
    <location>
        <position position="658"/>
    </location>
</feature>
<feature type="region of interest" description="Disordered" evidence="6">
    <location>
        <begin position="599"/>
        <end position="658"/>
    </location>
</feature>
<dbReference type="InterPro" id="IPR008966">
    <property type="entry name" value="Adhesion_dom_sf"/>
</dbReference>
<evidence type="ECO:0000256" key="2">
    <source>
        <dbReference type="ARBA" id="ARBA00022512"/>
    </source>
</evidence>
<evidence type="ECO:0000259" key="10">
    <source>
        <dbReference type="Pfam" id="PF25548"/>
    </source>
</evidence>
<dbReference type="Proteomes" id="UP000002941">
    <property type="component" value="Unassembled WGS sequence"/>
</dbReference>
<evidence type="ECO:0000256" key="4">
    <source>
        <dbReference type="ARBA" id="ARBA00022729"/>
    </source>
</evidence>
<evidence type="ECO:0000256" key="3">
    <source>
        <dbReference type="ARBA" id="ARBA00022525"/>
    </source>
</evidence>
<dbReference type="Pfam" id="PF17961">
    <property type="entry name" value="Big_8"/>
    <property type="match status" value="1"/>
</dbReference>
<comment type="caution">
    <text evidence="11">The sequence shown here is derived from an EMBL/GenBank/DDBJ whole genome shotgun (WGS) entry which is preliminary data.</text>
</comment>
<gene>
    <name evidence="11" type="ORF">HMPREF1318_2985</name>
</gene>
<evidence type="ECO:0000313" key="12">
    <source>
        <dbReference type="Proteomes" id="UP000002941"/>
    </source>
</evidence>
<evidence type="ECO:0000259" key="8">
    <source>
        <dbReference type="Pfam" id="PF17961"/>
    </source>
</evidence>
<keyword evidence="2" id="KW-0134">Cell wall</keyword>
<evidence type="ECO:0000313" key="11">
    <source>
        <dbReference type="EMBL" id="EJF46075.1"/>
    </source>
</evidence>
<dbReference type="InterPro" id="IPR011252">
    <property type="entry name" value="Fibrogen-bd_dom1"/>
</dbReference>
<evidence type="ECO:0000256" key="5">
    <source>
        <dbReference type="ARBA" id="ARBA00023088"/>
    </source>
</evidence>
<protein>
    <submittedName>
        <fullName evidence="11">Uncharacterized protein</fullName>
    </submittedName>
</protein>
<dbReference type="InterPro" id="IPR046022">
    <property type="entry name" value="DUF5979"/>
</dbReference>
<keyword evidence="4 7" id="KW-0732">Signal</keyword>
<evidence type="ECO:0000256" key="6">
    <source>
        <dbReference type="SAM" id="MobiDB-lite"/>
    </source>
</evidence>
<dbReference type="EMBL" id="AKFT01000081">
    <property type="protein sequence ID" value="EJF46075.1"/>
    <property type="molecule type" value="Genomic_DNA"/>
</dbReference>
<dbReference type="InterPro" id="IPR041171">
    <property type="entry name" value="SDR_Ig"/>
</dbReference>
<feature type="signal peptide" evidence="7">
    <location>
        <begin position="1"/>
        <end position="29"/>
    </location>
</feature>
<organism evidence="11 12">
    <name type="scientific">Actinomyces massiliensis F0489</name>
    <dbReference type="NCBI Taxonomy" id="1125718"/>
    <lineage>
        <taxon>Bacteria</taxon>
        <taxon>Bacillati</taxon>
        <taxon>Actinomycetota</taxon>
        <taxon>Actinomycetes</taxon>
        <taxon>Actinomycetales</taxon>
        <taxon>Actinomycetaceae</taxon>
        <taxon>Actinomyces</taxon>
    </lineage>
</organism>
<dbReference type="eggNOG" id="COG3170">
    <property type="taxonomic scope" value="Bacteria"/>
</dbReference>
<feature type="chain" id="PRO_5039579837" evidence="7">
    <location>
        <begin position="30"/>
        <end position="658"/>
    </location>
</feature>
<evidence type="ECO:0000256" key="7">
    <source>
        <dbReference type="SAM" id="SignalP"/>
    </source>
</evidence>
<evidence type="ECO:0000259" key="9">
    <source>
        <dbReference type="Pfam" id="PF19407"/>
    </source>
</evidence>
<feature type="compositionally biased region" description="Pro residues" evidence="6">
    <location>
        <begin position="603"/>
        <end position="658"/>
    </location>
</feature>
<evidence type="ECO:0000256" key="1">
    <source>
        <dbReference type="ARBA" id="ARBA00004168"/>
    </source>
</evidence>
<accession>J1HJK0</accession>
<dbReference type="Gene3D" id="2.60.40.1280">
    <property type="match status" value="1"/>
</dbReference>
<feature type="domain" description="DUF7926" evidence="10">
    <location>
        <begin position="188"/>
        <end position="364"/>
    </location>
</feature>
<keyword evidence="3" id="KW-0964">Secreted</keyword>
<feature type="domain" description="SDR-like Ig" evidence="8">
    <location>
        <begin position="72"/>
        <end position="156"/>
    </location>
</feature>
<dbReference type="AlphaFoldDB" id="J1HJK0"/>
<dbReference type="GO" id="GO:0007155">
    <property type="term" value="P:cell adhesion"/>
    <property type="evidence" value="ECO:0007669"/>
    <property type="project" value="InterPro"/>
</dbReference>
<keyword evidence="5" id="KW-0572">Peptidoglycan-anchor</keyword>
<proteinExistence type="predicted"/>
<reference evidence="11 12" key="1">
    <citation type="submission" date="2012-05" db="EMBL/GenBank/DDBJ databases">
        <authorList>
            <person name="Harkins D.M."/>
            <person name="Madupu R."/>
            <person name="Durkin A.S."/>
            <person name="Torralba M."/>
            <person name="Methe B."/>
            <person name="Sutton G.G."/>
            <person name="Nelson K.E."/>
        </authorList>
    </citation>
    <scope>NUCLEOTIDE SEQUENCE [LARGE SCALE GENOMIC DNA]</scope>
    <source>
        <strain evidence="11 12">F0489</strain>
    </source>
</reference>
<dbReference type="OrthoDB" id="3257943at2"/>
<feature type="domain" description="DUF5979" evidence="9">
    <location>
        <begin position="498"/>
        <end position="599"/>
    </location>
</feature>
<comment type="subcellular location">
    <subcellularLocation>
        <location evidence="1">Secreted</location>
        <location evidence="1">Cell wall</location>
        <topology evidence="1">Peptidoglycan-anchor</topology>
    </subcellularLocation>
</comment>
<sequence>MQFQHLPVHRKHVAALLAGVLLITLSSFAALITTNAQAAQNTGVKVSFEPLVLADKDGTEFPGKPARLEDPVRMKFAWDASSANPQPDESFTITLPAEYRYREIGRHDDLVLGDGTKVGDCVTTTETLTCTFNAAISAATELKGSGNQMIVAQKVTQENSTTFNANGTDTQVFHPNNERIYPIAWVEKDLGKYANTLQRESKALTWHIQFSGRTIANHLQVDSGTVNTVTFNDVSGGGQTLNPNLGTWYVRVNPEQYGGGADGYFDVAKADGTAMNTDHGTFTLTPTIGADGTTASITLTRTDGNFAADTNYEIVYQSLAEGGKIVPGRIYTNNATLDGGKNTSVSAQMAYKDPISYDVQLTQGFGSFGVKKYVTGASQNEVTSDTKVRVNVSYELPNGTTEADYPNWANKPASNPYTVEVGVGEQQAADTLREFPKGTTITLTEDTSAAALPSTLDWGDKTFSVKGNETPDTATFTIGTSVDAVSLYNKVTQKTGSFTIAKKVEGSNKEAFSKDLFRVDYTCENYPEGSLDVKGDGTPIAGPLVPVGTKCVITEKEKLTDGGAEREGYTVDTQVDNGTFTITEGPADATLVTVTNTYTEIPAPTPTPTPTPSEEPTPAPSPSEEPTPAPSPSEDPTPAPSPSEDPTPAPSPSEDPTP</sequence>